<dbReference type="EMBL" id="AWXZ01000013">
    <property type="protein sequence ID" value="ESR26896.1"/>
    <property type="molecule type" value="Genomic_DNA"/>
</dbReference>
<evidence type="ECO:0000313" key="4">
    <source>
        <dbReference type="Proteomes" id="UP000017819"/>
    </source>
</evidence>
<gene>
    <name evidence="3" type="ORF">N177_0680</name>
</gene>
<sequence length="117" mass="12315">MMTVAPAPVPYVLRLLPTLLLLLAWMTVSSPCGAQDQQSAGAGDADPAQTASVFLPRPEVGMAAGRAATADITAFTSREVLFGLFVLIVGFAALLVLLPSGIKPHRGGRRGQRDLFR</sequence>
<comment type="caution">
    <text evidence="3">The sequence shown here is derived from an EMBL/GenBank/DDBJ whole genome shotgun (WGS) entry which is preliminary data.</text>
</comment>
<evidence type="ECO:0000256" key="1">
    <source>
        <dbReference type="SAM" id="Phobius"/>
    </source>
</evidence>
<protein>
    <submittedName>
        <fullName evidence="3">Uncharacterized protein</fullName>
    </submittedName>
</protein>
<keyword evidence="4" id="KW-1185">Reference proteome</keyword>
<proteinExistence type="predicted"/>
<evidence type="ECO:0000256" key="2">
    <source>
        <dbReference type="SAM" id="SignalP"/>
    </source>
</evidence>
<keyword evidence="1" id="KW-1133">Transmembrane helix</keyword>
<evidence type="ECO:0000313" key="3">
    <source>
        <dbReference type="EMBL" id="ESR26896.1"/>
    </source>
</evidence>
<organism evidence="3 4">
    <name type="scientific">Lutibaculum baratangense AMV1</name>
    <dbReference type="NCBI Taxonomy" id="631454"/>
    <lineage>
        <taxon>Bacteria</taxon>
        <taxon>Pseudomonadati</taxon>
        <taxon>Pseudomonadota</taxon>
        <taxon>Alphaproteobacteria</taxon>
        <taxon>Hyphomicrobiales</taxon>
        <taxon>Tepidamorphaceae</taxon>
        <taxon>Lutibaculum</taxon>
    </lineage>
</organism>
<keyword evidence="2" id="KW-0732">Signal</keyword>
<feature type="chain" id="PRO_5004726722" evidence="2">
    <location>
        <begin position="35"/>
        <end position="117"/>
    </location>
</feature>
<dbReference type="Proteomes" id="UP000017819">
    <property type="component" value="Unassembled WGS sequence"/>
</dbReference>
<feature type="signal peptide" evidence="2">
    <location>
        <begin position="1"/>
        <end position="34"/>
    </location>
</feature>
<dbReference type="STRING" id="631454.N177_0680"/>
<accession>V4RLL4</accession>
<keyword evidence="1" id="KW-0472">Membrane</keyword>
<keyword evidence="1" id="KW-0812">Transmembrane</keyword>
<dbReference type="AlphaFoldDB" id="V4RLL4"/>
<reference evidence="3 4" key="1">
    <citation type="journal article" date="2014" name="Genome Announc.">
        <title>Draft Genome Sequence of Lutibaculum baratangense Strain AMV1T, Isolated from a Mud Volcano in Andamans, India.</title>
        <authorList>
            <person name="Singh A."/>
            <person name="Sreenivas A."/>
            <person name="Sathyanarayana Reddy G."/>
            <person name="Pinnaka A.K."/>
            <person name="Shivaji S."/>
        </authorList>
    </citation>
    <scope>NUCLEOTIDE SEQUENCE [LARGE SCALE GENOMIC DNA]</scope>
    <source>
        <strain evidence="3 4">AMV1</strain>
    </source>
</reference>
<name>V4RLL4_9HYPH</name>
<feature type="transmembrane region" description="Helical" evidence="1">
    <location>
        <begin position="80"/>
        <end position="102"/>
    </location>
</feature>